<proteinExistence type="predicted"/>
<keyword evidence="1" id="KW-1133">Transmembrane helix</keyword>
<keyword evidence="2" id="KW-0732">Signal</keyword>
<feature type="transmembrane region" description="Helical" evidence="1">
    <location>
        <begin position="132"/>
        <end position="150"/>
    </location>
</feature>
<feature type="signal peptide" evidence="2">
    <location>
        <begin position="1"/>
        <end position="21"/>
    </location>
</feature>
<dbReference type="AlphaFoldDB" id="A0AA40BTF1"/>
<comment type="caution">
    <text evidence="3">The sequence shown here is derived from an EMBL/GenBank/DDBJ whole genome shotgun (WGS) entry which is preliminary data.</text>
</comment>
<protein>
    <submittedName>
        <fullName evidence="3">Uncharacterized protein</fullName>
    </submittedName>
</protein>
<organism evidence="3 4">
    <name type="scientific">Schizothecium vesticola</name>
    <dbReference type="NCBI Taxonomy" id="314040"/>
    <lineage>
        <taxon>Eukaryota</taxon>
        <taxon>Fungi</taxon>
        <taxon>Dikarya</taxon>
        <taxon>Ascomycota</taxon>
        <taxon>Pezizomycotina</taxon>
        <taxon>Sordariomycetes</taxon>
        <taxon>Sordariomycetidae</taxon>
        <taxon>Sordariales</taxon>
        <taxon>Schizotheciaceae</taxon>
        <taxon>Schizothecium</taxon>
    </lineage>
</organism>
<keyword evidence="1" id="KW-0472">Membrane</keyword>
<feature type="transmembrane region" description="Helical" evidence="1">
    <location>
        <begin position="92"/>
        <end position="112"/>
    </location>
</feature>
<keyword evidence="1" id="KW-0812">Transmembrane</keyword>
<feature type="transmembrane region" description="Helical" evidence="1">
    <location>
        <begin position="37"/>
        <end position="60"/>
    </location>
</feature>
<dbReference type="InterPro" id="IPR046580">
    <property type="entry name" value="DUF6640"/>
</dbReference>
<keyword evidence="4" id="KW-1185">Reference proteome</keyword>
<name>A0AA40BTF1_9PEZI</name>
<evidence type="ECO:0000256" key="1">
    <source>
        <dbReference type="SAM" id="Phobius"/>
    </source>
</evidence>
<dbReference type="Proteomes" id="UP001172155">
    <property type="component" value="Unassembled WGS sequence"/>
</dbReference>
<evidence type="ECO:0000313" key="3">
    <source>
        <dbReference type="EMBL" id="KAK0739995.1"/>
    </source>
</evidence>
<evidence type="ECO:0000313" key="4">
    <source>
        <dbReference type="Proteomes" id="UP001172155"/>
    </source>
</evidence>
<accession>A0AA40BTF1</accession>
<evidence type="ECO:0000256" key="2">
    <source>
        <dbReference type="SAM" id="SignalP"/>
    </source>
</evidence>
<reference evidence="3" key="1">
    <citation type="submission" date="2023-06" db="EMBL/GenBank/DDBJ databases">
        <title>Genome-scale phylogeny and comparative genomics of the fungal order Sordariales.</title>
        <authorList>
            <consortium name="Lawrence Berkeley National Laboratory"/>
            <person name="Hensen N."/>
            <person name="Bonometti L."/>
            <person name="Westerberg I."/>
            <person name="Brannstrom I.O."/>
            <person name="Guillou S."/>
            <person name="Cros-Aarteil S."/>
            <person name="Calhoun S."/>
            <person name="Haridas S."/>
            <person name="Kuo A."/>
            <person name="Mondo S."/>
            <person name="Pangilinan J."/>
            <person name="Riley R."/>
            <person name="LaButti K."/>
            <person name="Andreopoulos B."/>
            <person name="Lipzen A."/>
            <person name="Chen C."/>
            <person name="Yanf M."/>
            <person name="Daum C."/>
            <person name="Ng V."/>
            <person name="Clum A."/>
            <person name="Steindorff A."/>
            <person name="Ohm R."/>
            <person name="Martin F."/>
            <person name="Silar P."/>
            <person name="Natvig D."/>
            <person name="Lalanne C."/>
            <person name="Gautier V."/>
            <person name="Ament-velasquez S.L."/>
            <person name="Kruys A."/>
            <person name="Hutchinson M.I."/>
            <person name="Powell A.J."/>
            <person name="Barry K."/>
            <person name="Miller A.N."/>
            <person name="Grigoriev I.V."/>
            <person name="Debuchy R."/>
            <person name="Gladieux P."/>
            <person name="Thoren M.H."/>
            <person name="Johannesson H."/>
        </authorList>
    </citation>
    <scope>NUCLEOTIDE SEQUENCE</scope>
    <source>
        <strain evidence="3">SMH3187-1</strain>
    </source>
</reference>
<sequence length="152" mass="16159">MLGKIILTLDAVLLLVGAPLADYNHTHIFNPRWPPHAKFHGAQTITLSVTLGLATLFYTWGPSFNSTSRPAATPAVAATQHEVQRQRTRDSLGTAAFVGSIYWLAGLAAILYPGTDGVDPEFGTPGSFPQGPAFSVVAAMAVLGAVWEQWTA</sequence>
<dbReference type="EMBL" id="JAUKUD010000006">
    <property type="protein sequence ID" value="KAK0739995.1"/>
    <property type="molecule type" value="Genomic_DNA"/>
</dbReference>
<feature type="chain" id="PRO_5041343651" evidence="2">
    <location>
        <begin position="22"/>
        <end position="152"/>
    </location>
</feature>
<gene>
    <name evidence="3" type="ORF">B0T18DRAFT_331437</name>
</gene>
<dbReference type="Pfam" id="PF20345">
    <property type="entry name" value="DUF6640"/>
    <property type="match status" value="1"/>
</dbReference>